<feature type="transmembrane region" description="Helical" evidence="9">
    <location>
        <begin position="137"/>
        <end position="156"/>
    </location>
</feature>
<evidence type="ECO:0000256" key="5">
    <source>
        <dbReference type="ARBA" id="ARBA00022958"/>
    </source>
</evidence>
<accession>A0A512DPX6</accession>
<dbReference type="AlphaFoldDB" id="A0A512DPX6"/>
<name>A0A512DPX6_9PROT</name>
<evidence type="ECO:0000256" key="8">
    <source>
        <dbReference type="ARBA" id="ARBA00023136"/>
    </source>
</evidence>
<keyword evidence="8 9" id="KW-0472">Membrane</keyword>
<sequence length="571" mass="59260">MDSSGLIQIVLYLVLLTALTPIIGEYMARVFSGGKTVASRVIGPLERGIYRVCGVDPAREQHWTGYAASLLAFNLLGVLLLYALLRLQAFLPLNPAGMTAMTPDLAFNTAVSFTTNTNWQSYSGEAALSYLSQMAGLTVQNFVSAATGMAVLVALIRGFSRRSARTVGNFWVDMVRATLYVLLPLSIVTALFLVWQGVPQNLNAYVTAETVEGAQQVIAQGPAASQIAIKQIGSNGGGFFGINSAHPYENPTPLSNLVEMLQLLLIASGLTWTFGRMVGDLRQGVALFAAMGLMLVVGIGVTAWAEGRPNPAMVAVGADSLGGSLGGNMEGKEVRFGIANSALWAVATTAASNGSVNAMHDSFSALGGMVPMVNMMLGEVVFGGVGAGLYGMMVYVLLAVFIAGLMVGRTPEYLGKKIEAKEIKLAMFAALTTCFGILVFSALALVVPAGLAGIQEPGPHGLSEVLYAYSSATGNNGSAFGGYTANAPYPNTTIALAILLGRFLVILPVLAIAGALAAKKSVPASAGTFPTHGPLFVGLLVGTVVIVGGLTFFPALSLGPIAEHLMTGVVP</sequence>
<evidence type="ECO:0000313" key="10">
    <source>
        <dbReference type="EMBL" id="GEO38537.1"/>
    </source>
</evidence>
<evidence type="ECO:0000256" key="3">
    <source>
        <dbReference type="ARBA" id="ARBA00022538"/>
    </source>
</evidence>
<dbReference type="Proteomes" id="UP000321523">
    <property type="component" value="Unassembled WGS sequence"/>
</dbReference>
<keyword evidence="7 9" id="KW-0406">Ion transport</keyword>
<evidence type="ECO:0000256" key="9">
    <source>
        <dbReference type="HAMAP-Rule" id="MF_00275"/>
    </source>
</evidence>
<reference evidence="10 11" key="1">
    <citation type="submission" date="2019-07" db="EMBL/GenBank/DDBJ databases">
        <title>Whole genome shotgun sequence of Skermanella aerolata NBRC 106429.</title>
        <authorList>
            <person name="Hosoyama A."/>
            <person name="Uohara A."/>
            <person name="Ohji S."/>
            <person name="Ichikawa N."/>
        </authorList>
    </citation>
    <scope>NUCLEOTIDE SEQUENCE [LARGE SCALE GENOMIC DNA]</scope>
    <source>
        <strain evidence="10 11">NBRC 106429</strain>
    </source>
</reference>
<comment type="subunit">
    <text evidence="9">The system is composed of three essential subunits: KdpA, KdpB and KdpC.</text>
</comment>
<feature type="transmembrane region" description="Helical" evidence="9">
    <location>
        <begin position="536"/>
        <end position="556"/>
    </location>
</feature>
<keyword evidence="2 9" id="KW-1003">Cell membrane</keyword>
<keyword evidence="1 9" id="KW-0813">Transport</keyword>
<comment type="caution">
    <text evidence="10">The sequence shown here is derived from an EMBL/GenBank/DDBJ whole genome shotgun (WGS) entry which is preliminary data.</text>
</comment>
<feature type="transmembrane region" description="Helical" evidence="9">
    <location>
        <begin position="6"/>
        <end position="28"/>
    </location>
</feature>
<protein>
    <recommendedName>
        <fullName evidence="9">Potassium-transporting ATPase potassium-binding subunit</fullName>
    </recommendedName>
    <alternativeName>
        <fullName evidence="9">ATP phosphohydrolase [potassium-transporting] A chain</fullName>
    </alternativeName>
    <alternativeName>
        <fullName evidence="9">Potassium-binding and translocating subunit A</fullName>
    </alternativeName>
    <alternativeName>
        <fullName evidence="9">Potassium-translocating ATPase A chain</fullName>
    </alternativeName>
</protein>
<keyword evidence="4 9" id="KW-0812">Transmembrane</keyword>
<keyword evidence="6 9" id="KW-1133">Transmembrane helix</keyword>
<evidence type="ECO:0000256" key="7">
    <source>
        <dbReference type="ARBA" id="ARBA00023065"/>
    </source>
</evidence>
<evidence type="ECO:0000313" key="11">
    <source>
        <dbReference type="Proteomes" id="UP000321523"/>
    </source>
</evidence>
<dbReference type="EMBL" id="BJYZ01000011">
    <property type="protein sequence ID" value="GEO38537.1"/>
    <property type="molecule type" value="Genomic_DNA"/>
</dbReference>
<proteinExistence type="inferred from homology"/>
<dbReference type="GO" id="GO:0030955">
    <property type="term" value="F:potassium ion binding"/>
    <property type="evidence" value="ECO:0007669"/>
    <property type="project" value="UniProtKB-UniRule"/>
</dbReference>
<keyword evidence="11" id="KW-1185">Reference proteome</keyword>
<feature type="transmembrane region" description="Helical" evidence="9">
    <location>
        <begin position="494"/>
        <end position="516"/>
    </location>
</feature>
<feature type="transmembrane region" description="Helical" evidence="9">
    <location>
        <begin position="428"/>
        <end position="454"/>
    </location>
</feature>
<dbReference type="PANTHER" id="PTHR30607">
    <property type="entry name" value="POTASSIUM-TRANSPORTING ATPASE A CHAIN"/>
    <property type="match status" value="1"/>
</dbReference>
<dbReference type="OrthoDB" id="9763796at2"/>
<evidence type="ECO:0000256" key="6">
    <source>
        <dbReference type="ARBA" id="ARBA00022989"/>
    </source>
</evidence>
<keyword evidence="3 9" id="KW-0633">Potassium transport</keyword>
<dbReference type="InterPro" id="IPR004623">
    <property type="entry name" value="KdpA"/>
</dbReference>
<feature type="transmembrane region" description="Helical" evidence="9">
    <location>
        <begin position="285"/>
        <end position="305"/>
    </location>
</feature>
<evidence type="ECO:0000256" key="2">
    <source>
        <dbReference type="ARBA" id="ARBA00022475"/>
    </source>
</evidence>
<comment type="function">
    <text evidence="9">Part of the high-affinity ATP-driven potassium transport (or Kdp) system, which catalyzes the hydrolysis of ATP coupled with the electrogenic transport of potassium into the cytoplasm. This subunit binds the extracellular potassium ions and delivers the ions to the membrane domain of KdpB through an intramembrane tunnel.</text>
</comment>
<feature type="transmembrane region" description="Helical" evidence="9">
    <location>
        <begin position="260"/>
        <end position="278"/>
    </location>
</feature>
<dbReference type="GO" id="GO:0008556">
    <property type="term" value="F:P-type potassium transmembrane transporter activity"/>
    <property type="evidence" value="ECO:0007669"/>
    <property type="project" value="InterPro"/>
</dbReference>
<evidence type="ECO:0000256" key="1">
    <source>
        <dbReference type="ARBA" id="ARBA00022448"/>
    </source>
</evidence>
<gene>
    <name evidence="9 10" type="primary">kdpA</name>
    <name evidence="10" type="ORF">SAE02_26850</name>
</gene>
<keyword evidence="5 9" id="KW-0630">Potassium</keyword>
<dbReference type="PIRSF" id="PIRSF001294">
    <property type="entry name" value="K_ATPaseA"/>
    <property type="match status" value="1"/>
</dbReference>
<feature type="transmembrane region" description="Helical" evidence="9">
    <location>
        <begin position="66"/>
        <end position="85"/>
    </location>
</feature>
<dbReference type="HAMAP" id="MF_00275">
    <property type="entry name" value="KdpA"/>
    <property type="match status" value="1"/>
</dbReference>
<comment type="subcellular location">
    <subcellularLocation>
        <location evidence="9">Cell membrane</location>
        <topology evidence="9">Multi-pass membrane protein</topology>
    </subcellularLocation>
</comment>
<dbReference type="GO" id="GO:0005886">
    <property type="term" value="C:plasma membrane"/>
    <property type="evidence" value="ECO:0007669"/>
    <property type="project" value="UniProtKB-SubCell"/>
</dbReference>
<dbReference type="Pfam" id="PF03814">
    <property type="entry name" value="KdpA"/>
    <property type="match status" value="1"/>
</dbReference>
<dbReference type="NCBIfam" id="TIGR00680">
    <property type="entry name" value="kdpA"/>
    <property type="match status" value="1"/>
</dbReference>
<comment type="similarity">
    <text evidence="9">Belongs to the KdpA family.</text>
</comment>
<organism evidence="10 11">
    <name type="scientific">Skermanella aerolata</name>
    <dbReference type="NCBI Taxonomy" id="393310"/>
    <lineage>
        <taxon>Bacteria</taxon>
        <taxon>Pseudomonadati</taxon>
        <taxon>Pseudomonadota</taxon>
        <taxon>Alphaproteobacteria</taxon>
        <taxon>Rhodospirillales</taxon>
        <taxon>Azospirillaceae</taxon>
        <taxon>Skermanella</taxon>
    </lineage>
</organism>
<feature type="transmembrane region" description="Helical" evidence="9">
    <location>
        <begin position="177"/>
        <end position="195"/>
    </location>
</feature>
<evidence type="ECO:0000256" key="4">
    <source>
        <dbReference type="ARBA" id="ARBA00022692"/>
    </source>
</evidence>
<feature type="transmembrane region" description="Helical" evidence="9">
    <location>
        <begin position="380"/>
        <end position="407"/>
    </location>
</feature>
<dbReference type="PANTHER" id="PTHR30607:SF2">
    <property type="entry name" value="POTASSIUM-TRANSPORTING ATPASE POTASSIUM-BINDING SUBUNIT"/>
    <property type="match status" value="1"/>
</dbReference>
<dbReference type="RefSeq" id="WP_044433187.1">
    <property type="nucleotide sequence ID" value="NZ_BJYZ01000011.1"/>
</dbReference>